<gene>
    <name evidence="1" type="ORF">QC761_0023400</name>
</gene>
<evidence type="ECO:0000313" key="1">
    <source>
        <dbReference type="EMBL" id="KAK4649636.1"/>
    </source>
</evidence>
<dbReference type="RefSeq" id="XP_062738611.1">
    <property type="nucleotide sequence ID" value="XM_062872086.1"/>
</dbReference>
<keyword evidence="2" id="KW-1185">Reference proteome</keyword>
<reference evidence="1 2" key="1">
    <citation type="journal article" date="2023" name="bioRxiv">
        <title>High-quality genome assemblies of four members of thePodospora anserinaspecies complex.</title>
        <authorList>
            <person name="Ament-Velasquez S.L."/>
            <person name="Vogan A.A."/>
            <person name="Wallerman O."/>
            <person name="Hartmann F."/>
            <person name="Gautier V."/>
            <person name="Silar P."/>
            <person name="Giraud T."/>
            <person name="Johannesson H."/>
        </authorList>
    </citation>
    <scope>NUCLEOTIDE SEQUENCE [LARGE SCALE GENOMIC DNA]</scope>
    <source>
        <strain evidence="1 2">CBS 112042</strain>
    </source>
</reference>
<evidence type="ECO:0000313" key="2">
    <source>
        <dbReference type="Proteomes" id="UP001322138"/>
    </source>
</evidence>
<sequence>MFPCSSDLFDFPLCCIILSAIFDLFLHICRWIQLSQLDLPWTQGLSLDMPWTTIWTILYLTGLARIDVLCHVTPSSLSRLLSFTAQELLTPLSVGHSMFSFGHRMYLV</sequence>
<dbReference type="GeneID" id="87891184"/>
<dbReference type="Proteomes" id="UP001322138">
    <property type="component" value="Unassembled WGS sequence"/>
</dbReference>
<organism evidence="1 2">
    <name type="scientific">Podospora bellae-mahoneyi</name>
    <dbReference type="NCBI Taxonomy" id="2093777"/>
    <lineage>
        <taxon>Eukaryota</taxon>
        <taxon>Fungi</taxon>
        <taxon>Dikarya</taxon>
        <taxon>Ascomycota</taxon>
        <taxon>Pezizomycotina</taxon>
        <taxon>Sordariomycetes</taxon>
        <taxon>Sordariomycetidae</taxon>
        <taxon>Sordariales</taxon>
        <taxon>Podosporaceae</taxon>
        <taxon>Podospora</taxon>
    </lineage>
</organism>
<proteinExistence type="predicted"/>
<name>A0ABR0G1L2_9PEZI</name>
<dbReference type="EMBL" id="JAFFGZ010000001">
    <property type="protein sequence ID" value="KAK4649636.1"/>
    <property type="molecule type" value="Genomic_DNA"/>
</dbReference>
<comment type="caution">
    <text evidence="1">The sequence shown here is derived from an EMBL/GenBank/DDBJ whole genome shotgun (WGS) entry which is preliminary data.</text>
</comment>
<protein>
    <submittedName>
        <fullName evidence="1">Uncharacterized protein</fullName>
    </submittedName>
</protein>
<accession>A0ABR0G1L2</accession>